<dbReference type="InterPro" id="IPR001845">
    <property type="entry name" value="HTH_ArsR_DNA-bd_dom"/>
</dbReference>
<dbReference type="Pfam" id="PF12840">
    <property type="entry name" value="HTH_20"/>
    <property type="match status" value="1"/>
</dbReference>
<name>A0A841ILK2_9ACTN</name>
<reference evidence="2 3" key="1">
    <citation type="submission" date="2020-08" db="EMBL/GenBank/DDBJ databases">
        <title>Genomic Encyclopedia of Type Strains, Phase III (KMG-III): the genomes of soil and plant-associated and newly described type strains.</title>
        <authorList>
            <person name="Whitman W."/>
        </authorList>
    </citation>
    <scope>NUCLEOTIDE SEQUENCE [LARGE SCALE GENOMIC DNA]</scope>
    <source>
        <strain evidence="2 3">CECT 8712</strain>
    </source>
</reference>
<evidence type="ECO:0000313" key="2">
    <source>
        <dbReference type="EMBL" id="MBB6119689.1"/>
    </source>
</evidence>
<dbReference type="GO" id="GO:0003700">
    <property type="term" value="F:DNA-binding transcription factor activity"/>
    <property type="evidence" value="ECO:0007669"/>
    <property type="project" value="InterPro"/>
</dbReference>
<dbReference type="GO" id="GO:0003677">
    <property type="term" value="F:DNA binding"/>
    <property type="evidence" value="ECO:0007669"/>
    <property type="project" value="UniProtKB-KW"/>
</dbReference>
<keyword evidence="2" id="KW-0238">DNA-binding</keyword>
<dbReference type="EMBL" id="JACHJO010000004">
    <property type="protein sequence ID" value="MBB6119689.1"/>
    <property type="molecule type" value="Genomic_DNA"/>
</dbReference>
<accession>A0A841ILK2</accession>
<dbReference type="AlphaFoldDB" id="A0A841ILK2"/>
<sequence length="206" mass="23485">MSDNTPGTPRPMEVGPEALRGLAHPLRGRLLDELTTNGPATATLLGRRLGESSGATSYHLRQLSRFGFVEDDPGHTGGRERWWRIRPGGWSMAGNDYLRDPATRTAAEIVLQRFYRERQERLTRWIERLRDADRDPDVRHWKSSAFETNVHLRLTPEETAEFSEALHSFLGEWAARFRDRSPESRPGTEAVEIQVNAFPLLPEKEG</sequence>
<comment type="caution">
    <text evidence="2">The sequence shown here is derived from an EMBL/GenBank/DDBJ whole genome shotgun (WGS) entry which is preliminary data.</text>
</comment>
<dbReference type="RefSeq" id="WP_184290005.1">
    <property type="nucleotide sequence ID" value="NZ_JACHJO010000004.1"/>
</dbReference>
<dbReference type="InterPro" id="IPR011991">
    <property type="entry name" value="ArsR-like_HTH"/>
</dbReference>
<dbReference type="SMART" id="SM00418">
    <property type="entry name" value="HTH_ARSR"/>
    <property type="match status" value="1"/>
</dbReference>
<dbReference type="InterPro" id="IPR036388">
    <property type="entry name" value="WH-like_DNA-bd_sf"/>
</dbReference>
<dbReference type="SUPFAM" id="SSF46785">
    <property type="entry name" value="Winged helix' DNA-binding domain"/>
    <property type="match status" value="1"/>
</dbReference>
<feature type="domain" description="HTH arsR-type" evidence="1">
    <location>
        <begin position="17"/>
        <end position="97"/>
    </location>
</feature>
<dbReference type="Proteomes" id="UP000536604">
    <property type="component" value="Unassembled WGS sequence"/>
</dbReference>
<evidence type="ECO:0000313" key="3">
    <source>
        <dbReference type="Proteomes" id="UP000536604"/>
    </source>
</evidence>
<proteinExistence type="predicted"/>
<dbReference type="InterPro" id="IPR036390">
    <property type="entry name" value="WH_DNA-bd_sf"/>
</dbReference>
<protein>
    <submittedName>
        <fullName evidence="2">DNA-binding MarR family transcriptional regulator</fullName>
    </submittedName>
</protein>
<dbReference type="CDD" id="cd00090">
    <property type="entry name" value="HTH_ARSR"/>
    <property type="match status" value="1"/>
</dbReference>
<gene>
    <name evidence="2" type="ORF">FHS13_001638</name>
</gene>
<evidence type="ECO:0000259" key="1">
    <source>
        <dbReference type="SMART" id="SM00418"/>
    </source>
</evidence>
<keyword evidence="3" id="KW-1185">Reference proteome</keyword>
<dbReference type="Gene3D" id="1.10.10.10">
    <property type="entry name" value="Winged helix-like DNA-binding domain superfamily/Winged helix DNA-binding domain"/>
    <property type="match status" value="1"/>
</dbReference>
<organism evidence="2 3">
    <name type="scientific">Nocardiopsis algeriensis</name>
    <dbReference type="NCBI Taxonomy" id="1478215"/>
    <lineage>
        <taxon>Bacteria</taxon>
        <taxon>Bacillati</taxon>
        <taxon>Actinomycetota</taxon>
        <taxon>Actinomycetes</taxon>
        <taxon>Streptosporangiales</taxon>
        <taxon>Nocardiopsidaceae</taxon>
        <taxon>Nocardiopsis</taxon>
    </lineage>
</organism>